<comment type="caution">
    <text evidence="2">The sequence shown here is derived from an EMBL/GenBank/DDBJ whole genome shotgun (WGS) entry which is preliminary data.</text>
</comment>
<dbReference type="EMBL" id="JAHYIQ010000006">
    <property type="protein sequence ID" value="KAK1131571.1"/>
    <property type="molecule type" value="Genomic_DNA"/>
</dbReference>
<dbReference type="AlphaFoldDB" id="A0AA40G5X0"/>
<gene>
    <name evidence="2" type="ORF">K0M31_017864</name>
</gene>
<name>A0AA40G5X0_9HYME</name>
<feature type="compositionally biased region" description="Basic and acidic residues" evidence="1">
    <location>
        <begin position="28"/>
        <end position="50"/>
    </location>
</feature>
<accession>A0AA40G5X0</accession>
<sequence>MDNNREISDGTGAGFPDERNGLVGRINVETEARARLGATNERDKGNRTAERSGQIGLTTM</sequence>
<evidence type="ECO:0000313" key="2">
    <source>
        <dbReference type="EMBL" id="KAK1131571.1"/>
    </source>
</evidence>
<protein>
    <submittedName>
        <fullName evidence="2">Uncharacterized protein</fullName>
    </submittedName>
</protein>
<feature type="region of interest" description="Disordered" evidence="1">
    <location>
        <begin position="1"/>
        <end position="60"/>
    </location>
</feature>
<proteinExistence type="predicted"/>
<organism evidence="2 3">
    <name type="scientific">Melipona bicolor</name>
    <dbReference type="NCBI Taxonomy" id="60889"/>
    <lineage>
        <taxon>Eukaryota</taxon>
        <taxon>Metazoa</taxon>
        <taxon>Ecdysozoa</taxon>
        <taxon>Arthropoda</taxon>
        <taxon>Hexapoda</taxon>
        <taxon>Insecta</taxon>
        <taxon>Pterygota</taxon>
        <taxon>Neoptera</taxon>
        <taxon>Endopterygota</taxon>
        <taxon>Hymenoptera</taxon>
        <taxon>Apocrita</taxon>
        <taxon>Aculeata</taxon>
        <taxon>Apoidea</taxon>
        <taxon>Anthophila</taxon>
        <taxon>Apidae</taxon>
        <taxon>Melipona</taxon>
    </lineage>
</organism>
<reference evidence="2" key="1">
    <citation type="submission" date="2021-10" db="EMBL/GenBank/DDBJ databases">
        <title>Melipona bicolor Genome sequencing and assembly.</title>
        <authorList>
            <person name="Araujo N.S."/>
            <person name="Arias M.C."/>
        </authorList>
    </citation>
    <scope>NUCLEOTIDE SEQUENCE</scope>
    <source>
        <strain evidence="2">USP_2M_L1-L4_2017</strain>
        <tissue evidence="2">Whole body</tissue>
    </source>
</reference>
<evidence type="ECO:0000256" key="1">
    <source>
        <dbReference type="SAM" id="MobiDB-lite"/>
    </source>
</evidence>
<keyword evidence="3" id="KW-1185">Reference proteome</keyword>
<dbReference type="Proteomes" id="UP001177670">
    <property type="component" value="Unassembled WGS sequence"/>
</dbReference>
<evidence type="ECO:0000313" key="3">
    <source>
        <dbReference type="Proteomes" id="UP001177670"/>
    </source>
</evidence>